<dbReference type="Gene3D" id="3.40.50.2300">
    <property type="match status" value="2"/>
</dbReference>
<dbReference type="Gene3D" id="3.40.190.10">
    <property type="entry name" value="Periplasmic binding protein-like II"/>
    <property type="match status" value="2"/>
</dbReference>
<dbReference type="CDD" id="cd13719">
    <property type="entry name" value="PBP2_iGluR_NMDA_Nr1"/>
    <property type="match status" value="1"/>
</dbReference>
<keyword evidence="2" id="KW-0813">Transport</keyword>
<dbReference type="PRINTS" id="PR00177">
    <property type="entry name" value="NMDARECEPTOR"/>
</dbReference>
<keyword evidence="10 20" id="KW-0472">Membrane</keyword>
<keyword evidence="15" id="KW-1071">Ligand-gated ion channel</keyword>
<name>A0ABY7EI51_MYAAR</name>
<evidence type="ECO:0000256" key="1">
    <source>
        <dbReference type="ARBA" id="ARBA00004651"/>
    </source>
</evidence>
<keyword evidence="7 20" id="KW-1133">Transmembrane helix</keyword>
<evidence type="ECO:0000259" key="22">
    <source>
        <dbReference type="SMART" id="SM00079"/>
    </source>
</evidence>
<dbReference type="InterPro" id="IPR028082">
    <property type="entry name" value="Peripla_BP_I"/>
</dbReference>
<reference evidence="24" key="1">
    <citation type="submission" date="2022-11" db="EMBL/GenBank/DDBJ databases">
        <title>Centuries of genome instability and evolution in soft-shell clam transmissible cancer (bioRxiv).</title>
        <authorList>
            <person name="Hart S.F.M."/>
            <person name="Yonemitsu M.A."/>
            <person name="Giersch R.M."/>
            <person name="Beal B.F."/>
            <person name="Arriagada G."/>
            <person name="Davis B.W."/>
            <person name="Ostrander E.A."/>
            <person name="Goff S.P."/>
            <person name="Metzger M.J."/>
        </authorList>
    </citation>
    <scope>NUCLEOTIDE SEQUENCE</scope>
    <source>
        <strain evidence="24">MELC-2E11</strain>
        <tissue evidence="24">Siphon/mantle</tissue>
    </source>
</reference>
<evidence type="ECO:0000313" key="25">
    <source>
        <dbReference type="Proteomes" id="UP001164746"/>
    </source>
</evidence>
<evidence type="ECO:0000256" key="5">
    <source>
        <dbReference type="ARBA" id="ARBA00022837"/>
    </source>
</evidence>
<dbReference type="Pfam" id="PF10613">
    <property type="entry name" value="Lig_chan-Glu_bd"/>
    <property type="match status" value="1"/>
</dbReference>
<dbReference type="Pfam" id="PF01094">
    <property type="entry name" value="ANF_receptor"/>
    <property type="match status" value="1"/>
</dbReference>
<comment type="subcellular location">
    <subcellularLocation>
        <location evidence="1">Cell membrane</location>
        <topology evidence="1">Multi-pass membrane protein</topology>
    </subcellularLocation>
    <subcellularLocation>
        <location evidence="17">Postsynaptic cell membrane</location>
    </subcellularLocation>
    <subcellularLocation>
        <location evidence="18">Postsynaptic density</location>
    </subcellularLocation>
</comment>
<evidence type="ECO:0000259" key="23">
    <source>
        <dbReference type="SMART" id="SM00918"/>
    </source>
</evidence>
<gene>
    <name evidence="24" type="ORF">MAR_016809</name>
</gene>
<keyword evidence="9" id="KW-0406">Ion transport</keyword>
<evidence type="ECO:0000256" key="16">
    <source>
        <dbReference type="ARBA" id="ARBA00023303"/>
    </source>
</evidence>
<dbReference type="SMART" id="SM00918">
    <property type="entry name" value="Lig_chan-Glu_bd"/>
    <property type="match status" value="1"/>
</dbReference>
<evidence type="ECO:0000256" key="2">
    <source>
        <dbReference type="ARBA" id="ARBA00022448"/>
    </source>
</evidence>
<proteinExistence type="predicted"/>
<dbReference type="InterPro" id="IPR001508">
    <property type="entry name" value="Iono_Glu_rcpt_met"/>
</dbReference>
<feature type="domain" description="Ionotropic glutamate receptor C-terminal" evidence="22">
    <location>
        <begin position="399"/>
        <end position="735"/>
    </location>
</feature>
<keyword evidence="25" id="KW-1185">Reference proteome</keyword>
<keyword evidence="12" id="KW-0675">Receptor</keyword>
<dbReference type="PANTHER" id="PTHR18966">
    <property type="entry name" value="IONOTROPIC GLUTAMATE RECEPTOR"/>
    <property type="match status" value="1"/>
</dbReference>
<evidence type="ECO:0000256" key="14">
    <source>
        <dbReference type="ARBA" id="ARBA00023257"/>
    </source>
</evidence>
<accession>A0ABY7EI51</accession>
<keyword evidence="6" id="KW-0460">Magnesium</keyword>
<sequence length="895" mass="99708">METTILARMCWKILILLSLTTALKAENIHIGAVVSSPENVDVLRNYVYKANSRLDVKSVGLTFNATAQLMDANPIRSALSVCDDIISKRVHVIIVSHPPGSDQSPISVSYTCGYYGIPLIGIYARDSAFTDKNVHPTFMRTVPPYFQQASVWIDLLQHFGWRQVIFIHGMDEEGRAILSRFQALAEQEEIKIEKTIKFSVGISNFSELLEDLHSAQSRIILFSAGREDAQVLFQNAAEMKLTTGSDFSANLEDSVRLVVDTAVDLFSVGNLTTITNTPDSCSTPMTDKWQDGMLFLKQMKRMTVEGQTGRLQFTEEGDRLNPIYYIKNKQPGVIEKVGFHGRRGAEGQNLNFAKDQPIVWPSGSTDKPDGLKISTHLEVVTIEAKPFVYKWPIYTASDELKCAQEKGVNCTFSNETTGEVSHHCCFGYCIDMLNMLSEKVKFTFKLHLSADNAFGSFKRVGNSTRKEWTGMVGELVREEGVTSDLVVAPLTINPERAAVIDFSKPFKYQGLTILVKKPFTNTLWILVALSVHVVALVLYLLDRFSPFGRFKLAKNDDTEEDALNMSSAMWFAWGVLLNSGIGEASYTANLAAFLVLDRPDASISGIDDSRLRNPNENFRYATVKDSAVEMYFKRQVELSTMYRKMEKFNYKNADDAIKDVKKGVELQAFIWDSSRLEYEDAKDCDLVVAGELFGRSGLGVGLRKGSPWTHLISLAILELHEGGQMEKLDNKWILIESTECPERDHTPATLGLTNMAATPRPQGERARTGQECCGPLAWKHRYSVKRKTLRQTMASQRESMHRVNSLAKSHSLDSNSTLSTSIINRAIVKQGPPGNSPPVTKPKVTIQSGRAVAPCKPSVLLTNPAFSAANRSDFKFIVVVYSDNISIKMIGVNKS</sequence>
<evidence type="ECO:0000256" key="21">
    <source>
        <dbReference type="SAM" id="SignalP"/>
    </source>
</evidence>
<evidence type="ECO:0000256" key="19">
    <source>
        <dbReference type="SAM" id="MobiDB-lite"/>
    </source>
</evidence>
<evidence type="ECO:0000256" key="13">
    <source>
        <dbReference type="ARBA" id="ARBA00023180"/>
    </source>
</evidence>
<feature type="signal peptide" evidence="21">
    <location>
        <begin position="1"/>
        <end position="25"/>
    </location>
</feature>
<evidence type="ECO:0000256" key="17">
    <source>
        <dbReference type="ARBA" id="ARBA00034100"/>
    </source>
</evidence>
<dbReference type="InterPro" id="IPR019594">
    <property type="entry name" value="Glu/Gly-bd"/>
</dbReference>
<evidence type="ECO:0000313" key="24">
    <source>
        <dbReference type="EMBL" id="WAR06851.1"/>
    </source>
</evidence>
<feature type="region of interest" description="Disordered" evidence="19">
    <location>
        <begin position="744"/>
        <end position="769"/>
    </location>
</feature>
<feature type="chain" id="PRO_5045779712" evidence="21">
    <location>
        <begin position="26"/>
        <end position="895"/>
    </location>
</feature>
<dbReference type="SMART" id="SM00079">
    <property type="entry name" value="PBPe"/>
    <property type="match status" value="1"/>
</dbReference>
<keyword evidence="11" id="KW-1015">Disulfide bond</keyword>
<evidence type="ECO:0000256" key="20">
    <source>
        <dbReference type="SAM" id="Phobius"/>
    </source>
</evidence>
<keyword evidence="13" id="KW-0325">Glycoprotein</keyword>
<evidence type="ECO:0000256" key="4">
    <source>
        <dbReference type="ARBA" id="ARBA00022692"/>
    </source>
</evidence>
<evidence type="ECO:0000256" key="12">
    <source>
        <dbReference type="ARBA" id="ARBA00023170"/>
    </source>
</evidence>
<keyword evidence="5" id="KW-0106">Calcium</keyword>
<evidence type="ECO:0000256" key="8">
    <source>
        <dbReference type="ARBA" id="ARBA00023018"/>
    </source>
</evidence>
<evidence type="ECO:0000256" key="15">
    <source>
        <dbReference type="ARBA" id="ARBA00023286"/>
    </source>
</evidence>
<dbReference type="InterPro" id="IPR015683">
    <property type="entry name" value="Ionotropic_Glu_rcpt"/>
</dbReference>
<protein>
    <submittedName>
        <fullName evidence="24">NMDA1-like protein</fullName>
    </submittedName>
</protein>
<keyword evidence="14" id="KW-0628">Postsynaptic cell membrane</keyword>
<feature type="transmembrane region" description="Helical" evidence="20">
    <location>
        <begin position="523"/>
        <end position="541"/>
    </location>
</feature>
<keyword evidence="8" id="KW-0770">Synapse</keyword>
<dbReference type="SUPFAM" id="SSF53822">
    <property type="entry name" value="Periplasmic binding protein-like I"/>
    <property type="match status" value="1"/>
</dbReference>
<evidence type="ECO:0000256" key="10">
    <source>
        <dbReference type="ARBA" id="ARBA00023136"/>
    </source>
</evidence>
<keyword evidence="16" id="KW-0407">Ion channel</keyword>
<feature type="domain" description="Ionotropic glutamate receptor L-glutamate and glycine-binding" evidence="23">
    <location>
        <begin position="409"/>
        <end position="477"/>
    </location>
</feature>
<dbReference type="Pfam" id="PF00060">
    <property type="entry name" value="Lig_chan"/>
    <property type="match status" value="1"/>
</dbReference>
<dbReference type="InterPro" id="IPR049872">
    <property type="entry name" value="NMDA1-like_ligand-bd"/>
</dbReference>
<evidence type="ECO:0000256" key="3">
    <source>
        <dbReference type="ARBA" id="ARBA00022475"/>
    </source>
</evidence>
<dbReference type="SUPFAM" id="SSF53850">
    <property type="entry name" value="Periplasmic binding protein-like II"/>
    <property type="match status" value="1"/>
</dbReference>
<evidence type="ECO:0000256" key="7">
    <source>
        <dbReference type="ARBA" id="ARBA00022989"/>
    </source>
</evidence>
<dbReference type="EMBL" id="CP111017">
    <property type="protein sequence ID" value="WAR06851.1"/>
    <property type="molecule type" value="Genomic_DNA"/>
</dbReference>
<keyword evidence="21" id="KW-0732">Signal</keyword>
<organism evidence="24 25">
    <name type="scientific">Mya arenaria</name>
    <name type="common">Soft-shell clam</name>
    <dbReference type="NCBI Taxonomy" id="6604"/>
    <lineage>
        <taxon>Eukaryota</taxon>
        <taxon>Metazoa</taxon>
        <taxon>Spiralia</taxon>
        <taxon>Lophotrochozoa</taxon>
        <taxon>Mollusca</taxon>
        <taxon>Bivalvia</taxon>
        <taxon>Autobranchia</taxon>
        <taxon>Heteroconchia</taxon>
        <taxon>Euheterodonta</taxon>
        <taxon>Imparidentia</taxon>
        <taxon>Neoheterodontei</taxon>
        <taxon>Myida</taxon>
        <taxon>Myoidea</taxon>
        <taxon>Myidae</taxon>
        <taxon>Mya</taxon>
    </lineage>
</organism>
<keyword evidence="4 20" id="KW-0812">Transmembrane</keyword>
<evidence type="ECO:0000256" key="6">
    <source>
        <dbReference type="ARBA" id="ARBA00022842"/>
    </source>
</evidence>
<dbReference type="Proteomes" id="UP001164746">
    <property type="component" value="Chromosome 6"/>
</dbReference>
<dbReference type="InterPro" id="IPR001320">
    <property type="entry name" value="Iontro_rcpt_C"/>
</dbReference>
<evidence type="ECO:0000256" key="11">
    <source>
        <dbReference type="ARBA" id="ARBA00023157"/>
    </source>
</evidence>
<evidence type="ECO:0000256" key="18">
    <source>
        <dbReference type="ARBA" id="ARBA00034105"/>
    </source>
</evidence>
<keyword evidence="3" id="KW-1003">Cell membrane</keyword>
<evidence type="ECO:0000256" key="9">
    <source>
        <dbReference type="ARBA" id="ARBA00023065"/>
    </source>
</evidence>
<dbReference type="InterPro" id="IPR001828">
    <property type="entry name" value="ANF_lig-bd_rcpt"/>
</dbReference>